<gene>
    <name evidence="1" type="ORF">SCLCIDRAFT_26686</name>
</gene>
<organism evidence="1 2">
    <name type="scientific">Scleroderma citrinum Foug A</name>
    <dbReference type="NCBI Taxonomy" id="1036808"/>
    <lineage>
        <taxon>Eukaryota</taxon>
        <taxon>Fungi</taxon>
        <taxon>Dikarya</taxon>
        <taxon>Basidiomycota</taxon>
        <taxon>Agaricomycotina</taxon>
        <taxon>Agaricomycetes</taxon>
        <taxon>Agaricomycetidae</taxon>
        <taxon>Boletales</taxon>
        <taxon>Sclerodermatineae</taxon>
        <taxon>Sclerodermataceae</taxon>
        <taxon>Scleroderma</taxon>
    </lineage>
</organism>
<dbReference type="HOGENOM" id="CLU_006344_14_0_1"/>
<dbReference type="Pfam" id="PF18759">
    <property type="entry name" value="Plavaka"/>
    <property type="match status" value="2"/>
</dbReference>
<name>A0A0C3A6F1_9AGAM</name>
<evidence type="ECO:0000313" key="1">
    <source>
        <dbReference type="EMBL" id="KIM60342.1"/>
    </source>
</evidence>
<dbReference type="STRING" id="1036808.A0A0C3A6F1"/>
<reference evidence="2" key="2">
    <citation type="submission" date="2015-01" db="EMBL/GenBank/DDBJ databases">
        <title>Evolutionary Origins and Diversification of the Mycorrhizal Mutualists.</title>
        <authorList>
            <consortium name="DOE Joint Genome Institute"/>
            <consortium name="Mycorrhizal Genomics Consortium"/>
            <person name="Kohler A."/>
            <person name="Kuo A."/>
            <person name="Nagy L.G."/>
            <person name="Floudas D."/>
            <person name="Copeland A."/>
            <person name="Barry K.W."/>
            <person name="Cichocki N."/>
            <person name="Veneault-Fourrey C."/>
            <person name="LaButti K."/>
            <person name="Lindquist E.A."/>
            <person name="Lipzen A."/>
            <person name="Lundell T."/>
            <person name="Morin E."/>
            <person name="Murat C."/>
            <person name="Riley R."/>
            <person name="Ohm R."/>
            <person name="Sun H."/>
            <person name="Tunlid A."/>
            <person name="Henrissat B."/>
            <person name="Grigoriev I.V."/>
            <person name="Hibbett D.S."/>
            <person name="Martin F."/>
        </authorList>
    </citation>
    <scope>NUCLEOTIDE SEQUENCE [LARGE SCALE GENOMIC DNA]</scope>
    <source>
        <strain evidence="2">Foug A</strain>
    </source>
</reference>
<sequence length="499" mass="57369">MGGTKNQHGELPALSVNSLVMNQGVIIGSEITQHLPDHKGSPDLGQEYHDAAPVTDHELLDHDFADSDGHHNQEEDLLGENMRVEFVGPGSKLYHNYHMGLNARRCDANGHFLPDDVLPPPHAQKSPDDWSPYCNQLEFELADFLFTQAEMPVKKIDALLEIWAASLLGLHGEPLFTNHAELYQVIDSTHVGEVQWENFMVQYTRNGQDNDQDGDMEDDASPWKFDTYNDPHQVIHNILASSEFTSEMDYVPYQEYNTTNNQRHWEDFMSGDWAWETADRIQQQNDCICSNRSDGLLPPLSFHRKRAHRNAVVLIGFLTMPKTMREHASMPAFCKFKRQLYHSLLSHILKSLRPTMKVPETVLFGDNYYRHVIYGLVTYIADYEEQVLLSCILHNWCLKCLAHQSDLDADALRRHQEHADMVIEAYELGELREKYGLVGDLIPFTNDFPRADIHQMLSPDILHQLIKGGFKDHLVDWVKKYLIHIHGKTEAERILNDID</sequence>
<reference evidence="1 2" key="1">
    <citation type="submission" date="2014-04" db="EMBL/GenBank/DDBJ databases">
        <authorList>
            <consortium name="DOE Joint Genome Institute"/>
            <person name="Kuo A."/>
            <person name="Kohler A."/>
            <person name="Nagy L.G."/>
            <person name="Floudas D."/>
            <person name="Copeland A."/>
            <person name="Barry K.W."/>
            <person name="Cichocki N."/>
            <person name="Veneault-Fourrey C."/>
            <person name="LaButti K."/>
            <person name="Lindquist E.A."/>
            <person name="Lipzen A."/>
            <person name="Lundell T."/>
            <person name="Morin E."/>
            <person name="Murat C."/>
            <person name="Sun H."/>
            <person name="Tunlid A."/>
            <person name="Henrissat B."/>
            <person name="Grigoriev I.V."/>
            <person name="Hibbett D.S."/>
            <person name="Martin F."/>
            <person name="Nordberg H.P."/>
            <person name="Cantor M.N."/>
            <person name="Hua S.X."/>
        </authorList>
    </citation>
    <scope>NUCLEOTIDE SEQUENCE [LARGE SCALE GENOMIC DNA]</scope>
    <source>
        <strain evidence="1 2">Foug A</strain>
    </source>
</reference>
<dbReference type="Proteomes" id="UP000053989">
    <property type="component" value="Unassembled WGS sequence"/>
</dbReference>
<protein>
    <submittedName>
        <fullName evidence="1">Uncharacterized protein</fullName>
    </submittedName>
</protein>
<keyword evidence="2" id="KW-1185">Reference proteome</keyword>
<dbReference type="AlphaFoldDB" id="A0A0C3A6F1"/>
<dbReference type="OrthoDB" id="3199698at2759"/>
<dbReference type="InterPro" id="IPR041078">
    <property type="entry name" value="Plavaka"/>
</dbReference>
<evidence type="ECO:0000313" key="2">
    <source>
        <dbReference type="Proteomes" id="UP000053989"/>
    </source>
</evidence>
<dbReference type="InParanoid" id="A0A0C3A6F1"/>
<proteinExistence type="predicted"/>
<accession>A0A0C3A6F1</accession>
<dbReference type="EMBL" id="KN822063">
    <property type="protein sequence ID" value="KIM60342.1"/>
    <property type="molecule type" value="Genomic_DNA"/>
</dbReference>